<dbReference type="Ensembl" id="ENSLCAT00010012966.1">
    <property type="protein sequence ID" value="ENSLCAP00010012689.1"/>
    <property type="gene ID" value="ENSLCAG00010005762.1"/>
</dbReference>
<dbReference type="AlphaFoldDB" id="A0A4W6CJY5"/>
<reference evidence="7" key="1">
    <citation type="submission" date="2015-09" db="EMBL/GenBank/DDBJ databases">
        <authorList>
            <person name="Sai Rama Sridatta P."/>
        </authorList>
    </citation>
    <scope>NUCLEOTIDE SEQUENCE [LARGE SCALE GENOMIC DNA]</scope>
</reference>
<dbReference type="PANTHER" id="PTHR14221">
    <property type="entry name" value="WD REPEAT DOMAIN 44"/>
    <property type="match status" value="1"/>
</dbReference>
<dbReference type="InterPro" id="IPR015943">
    <property type="entry name" value="WD40/YVTN_repeat-like_dom_sf"/>
</dbReference>
<keyword evidence="2 4" id="KW-0853">WD repeat</keyword>
<dbReference type="InterPro" id="IPR036322">
    <property type="entry name" value="WD40_repeat_dom_sf"/>
</dbReference>
<evidence type="ECO:0000256" key="5">
    <source>
        <dbReference type="SAM" id="MobiDB-lite"/>
    </source>
</evidence>
<dbReference type="InterPro" id="IPR020472">
    <property type="entry name" value="WD40_PAC1"/>
</dbReference>
<feature type="compositionally biased region" description="Polar residues" evidence="5">
    <location>
        <begin position="103"/>
        <end position="113"/>
    </location>
</feature>
<evidence type="ECO:0000256" key="3">
    <source>
        <dbReference type="ARBA" id="ARBA00022737"/>
    </source>
</evidence>
<keyword evidence="7" id="KW-1185">Reference proteome</keyword>
<keyword evidence="3" id="KW-0677">Repeat</keyword>
<name>A0A4W6CJY5_LATCA</name>
<proteinExistence type="predicted"/>
<dbReference type="InterPro" id="IPR001680">
    <property type="entry name" value="WD40_rpt"/>
</dbReference>
<dbReference type="PROSITE" id="PS50082">
    <property type="entry name" value="WD_REPEATS_2"/>
    <property type="match status" value="3"/>
</dbReference>
<evidence type="ECO:0000256" key="4">
    <source>
        <dbReference type="PROSITE-ProRule" id="PRU00221"/>
    </source>
</evidence>
<accession>A0A4W6CJY5</accession>
<sequence>MVAVLTVIFSCSQIIDSIIEESQKGSAGDVGEVAQLLDQIHVDVRAEPELKEEINAQEVPVEVAAPAVEPQLVEGQEEQQESTAANGACSIPAPEPTDFPGSAGSQEHVQPPDITSTIGQTYVAVVVAEGEQEQRPADILDQVPLTDRPAELDSSGPTKPPRQFTVEPDIVASTKKPPPSRPPPPSGGPPPRPPPPSWQSLPSKKSEGLSAVSPVSSDALEPSGLVSPSSTVRSLTKELQHSLDLASATSGDKVVTAQVISLSVSGGQTPGPQRPRSNSGRELTDEEILASVMIKNLDTGEEIPLIQAEEKLPAGINPLTLHIMRRTKEYITNDAAQSDDDDKPQAPLADTDGGKLKQKTTQLKKFLGKSVKKAKHLAEEYGEKAVNKVKSVRDEVFHTDQDDPSSSDDEGMPYTRPAKFKAAHSFKGPFDFDQIKVVQDLSGEHMGAVWTMKFSHCGRLLATAGQDNVVRIWVLKTAFDYFNNMRLKYNTEGRVSPSPSQESLCSSKSDTDPGASCVPEDPDTEDRNAPFRQVPFCKYKGHTADLLDLSWSKNFFLLSSSMDKTVRLWHISRRECLCCFQHIDFVTAIAFHPRDDRYFLSGSLDGKLRLWNIPDKKVALWNEVDGQTRLITAANFCQNGKYAVIGTYDGRCIFYDTERLKYHTQIHVRSTRGRNKVGRKITGIEPLPGENKILVTSNDSRIRLYDLRDLSLSMKYKGYVNSSSQIKASFSHDYSFIVSGSEDKYVYIWSTYHDLSKFTSVRRDRNDFWEGIKAHNAVVTSAIFAPHPGLIVPQETGCYKIVLSFAGALKTDHTEVLLSADFTGAIKVFINVKNHRFLCVLC</sequence>
<dbReference type="PRINTS" id="PR00320">
    <property type="entry name" value="GPROTEINBRPT"/>
</dbReference>
<dbReference type="Proteomes" id="UP000314980">
    <property type="component" value="Unassembled WGS sequence"/>
</dbReference>
<evidence type="ECO:0000256" key="2">
    <source>
        <dbReference type="ARBA" id="ARBA00022574"/>
    </source>
</evidence>
<evidence type="ECO:0000256" key="1">
    <source>
        <dbReference type="ARBA" id="ARBA00021207"/>
    </source>
</evidence>
<dbReference type="SMART" id="SM00320">
    <property type="entry name" value="WD40"/>
    <property type="match status" value="6"/>
</dbReference>
<dbReference type="Gene3D" id="2.130.10.10">
    <property type="entry name" value="YVTN repeat-like/Quinoprotein amine dehydrogenase"/>
    <property type="match status" value="1"/>
</dbReference>
<reference evidence="6" key="3">
    <citation type="submission" date="2025-09" db="UniProtKB">
        <authorList>
            <consortium name="Ensembl"/>
        </authorList>
    </citation>
    <scope>IDENTIFICATION</scope>
</reference>
<feature type="region of interest" description="Disordered" evidence="5">
    <location>
        <begin position="492"/>
        <end position="529"/>
    </location>
</feature>
<feature type="region of interest" description="Disordered" evidence="5">
    <location>
        <begin position="392"/>
        <end position="415"/>
    </location>
</feature>
<dbReference type="SUPFAM" id="SSF50978">
    <property type="entry name" value="WD40 repeat-like"/>
    <property type="match status" value="1"/>
</dbReference>
<dbReference type="PROSITE" id="PS50294">
    <property type="entry name" value="WD_REPEATS_REGION"/>
    <property type="match status" value="3"/>
</dbReference>
<feature type="region of interest" description="Disordered" evidence="5">
    <location>
        <begin position="263"/>
        <end position="284"/>
    </location>
</feature>
<feature type="region of interest" description="Disordered" evidence="5">
    <location>
        <begin position="73"/>
        <end position="113"/>
    </location>
</feature>
<evidence type="ECO:0000313" key="7">
    <source>
        <dbReference type="Proteomes" id="UP000314980"/>
    </source>
</evidence>
<dbReference type="InterPro" id="IPR040324">
    <property type="entry name" value="WDR44/Dgr2"/>
</dbReference>
<feature type="compositionally biased region" description="Basic and acidic residues" evidence="5">
    <location>
        <begin position="392"/>
        <end position="401"/>
    </location>
</feature>
<dbReference type="PANTHER" id="PTHR14221:SF0">
    <property type="entry name" value="WD REPEAT-CONTAINING PROTEIN 44"/>
    <property type="match status" value="1"/>
</dbReference>
<reference evidence="6" key="2">
    <citation type="submission" date="2025-08" db="UniProtKB">
        <authorList>
            <consortium name="Ensembl"/>
        </authorList>
    </citation>
    <scope>IDENTIFICATION</scope>
</reference>
<organism evidence="6 7">
    <name type="scientific">Lates calcarifer</name>
    <name type="common">Barramundi</name>
    <name type="synonym">Holocentrus calcarifer</name>
    <dbReference type="NCBI Taxonomy" id="8187"/>
    <lineage>
        <taxon>Eukaryota</taxon>
        <taxon>Metazoa</taxon>
        <taxon>Chordata</taxon>
        <taxon>Craniata</taxon>
        <taxon>Vertebrata</taxon>
        <taxon>Euteleostomi</taxon>
        <taxon>Actinopterygii</taxon>
        <taxon>Neopterygii</taxon>
        <taxon>Teleostei</taxon>
        <taxon>Neoteleostei</taxon>
        <taxon>Acanthomorphata</taxon>
        <taxon>Carangaria</taxon>
        <taxon>Carangaria incertae sedis</taxon>
        <taxon>Centropomidae</taxon>
        <taxon>Lates</taxon>
    </lineage>
</organism>
<feature type="compositionally biased region" description="Polar residues" evidence="5">
    <location>
        <begin position="263"/>
        <end position="281"/>
    </location>
</feature>
<feature type="compositionally biased region" description="Low complexity" evidence="5">
    <location>
        <begin position="496"/>
        <end position="508"/>
    </location>
</feature>
<gene>
    <name evidence="6" type="primary">WDR44</name>
    <name evidence="6" type="synonym">wdr44</name>
</gene>
<feature type="repeat" description="WD" evidence="4">
    <location>
        <begin position="539"/>
        <end position="572"/>
    </location>
</feature>
<feature type="region of interest" description="Disordered" evidence="5">
    <location>
        <begin position="332"/>
        <end position="357"/>
    </location>
</feature>
<dbReference type="Pfam" id="PF00400">
    <property type="entry name" value="WD40"/>
    <property type="match status" value="4"/>
</dbReference>
<feature type="repeat" description="WD" evidence="4">
    <location>
        <begin position="579"/>
        <end position="613"/>
    </location>
</feature>
<feature type="region of interest" description="Disordered" evidence="5">
    <location>
        <begin position="133"/>
        <end position="229"/>
    </location>
</feature>
<feature type="repeat" description="WD" evidence="4">
    <location>
        <begin position="442"/>
        <end position="473"/>
    </location>
</feature>
<feature type="compositionally biased region" description="Acidic residues" evidence="5">
    <location>
        <begin position="402"/>
        <end position="411"/>
    </location>
</feature>
<protein>
    <recommendedName>
        <fullName evidence="1">WD repeat-containing protein 44</fullName>
    </recommendedName>
</protein>
<feature type="compositionally biased region" description="Pro residues" evidence="5">
    <location>
        <begin position="176"/>
        <end position="197"/>
    </location>
</feature>
<dbReference type="GeneTree" id="ENSGT00940000157557"/>
<evidence type="ECO:0000313" key="6">
    <source>
        <dbReference type="Ensembl" id="ENSLCAP00010012689.1"/>
    </source>
</evidence>